<proteinExistence type="predicted"/>
<keyword evidence="3" id="KW-1185">Reference proteome</keyword>
<keyword evidence="1" id="KW-0732">Signal</keyword>
<evidence type="ECO:0000313" key="3">
    <source>
        <dbReference type="Proteomes" id="UP001165653"/>
    </source>
</evidence>
<dbReference type="RefSeq" id="WP_264510282.1">
    <property type="nucleotide sequence ID" value="NZ_JAPDDR010000001.1"/>
</dbReference>
<organism evidence="2 3">
    <name type="scientific">Luteolibacter rhizosphaerae</name>
    <dbReference type="NCBI Taxonomy" id="2989719"/>
    <lineage>
        <taxon>Bacteria</taxon>
        <taxon>Pseudomonadati</taxon>
        <taxon>Verrucomicrobiota</taxon>
        <taxon>Verrucomicrobiia</taxon>
        <taxon>Verrucomicrobiales</taxon>
        <taxon>Verrucomicrobiaceae</taxon>
        <taxon>Luteolibacter</taxon>
    </lineage>
</organism>
<evidence type="ECO:0000313" key="2">
    <source>
        <dbReference type="EMBL" id="MCW1912150.1"/>
    </source>
</evidence>
<reference evidence="2" key="1">
    <citation type="submission" date="2022-10" db="EMBL/GenBank/DDBJ databases">
        <title>Luteolibacter sp. GHJ8, whole genome shotgun sequencing project.</title>
        <authorList>
            <person name="Zhao G."/>
            <person name="Shen L."/>
        </authorList>
    </citation>
    <scope>NUCLEOTIDE SEQUENCE</scope>
    <source>
        <strain evidence="2">GHJ8</strain>
    </source>
</reference>
<sequence length="364" mass="39455">MRALFRPLILAACLPLLAFPLCAEEGLKGEFTTLAGFVVKPPKVSNPRITKEGPGLPAPTRFNRDFDKPAATWHASEGYFVSYLAGETGGSLFFAEDKAAAWERLVDGRVDEVVRVGEKQYIATGGVMHMEQMSGAVYLMVMDHSGKWQVRKVYESHLGVPKVLGTSSVQTADGSSVPLTVFELDTKGAYPVDAIQGITPDGVVHYLGRRLKESTAAAPEQVSEFWNTAQTHKVKAYLFDPAKGKTRSIIEEGKVHPGKIDEKVLAEAQKERLVAALKGKEGRAPSGCYEPYHGFVFYDREERVVGQVTVSLLCRNGAASPQAAEATNWNMEAIEGVLRESGLPVLGSVADYQALFISGGEAAH</sequence>
<dbReference type="Proteomes" id="UP001165653">
    <property type="component" value="Unassembled WGS sequence"/>
</dbReference>
<feature type="signal peptide" evidence="1">
    <location>
        <begin position="1"/>
        <end position="23"/>
    </location>
</feature>
<evidence type="ECO:0008006" key="4">
    <source>
        <dbReference type="Google" id="ProtNLM"/>
    </source>
</evidence>
<protein>
    <recommendedName>
        <fullName evidence="4">Lipoprotein</fullName>
    </recommendedName>
</protein>
<evidence type="ECO:0000256" key="1">
    <source>
        <dbReference type="SAM" id="SignalP"/>
    </source>
</evidence>
<comment type="caution">
    <text evidence="2">The sequence shown here is derived from an EMBL/GenBank/DDBJ whole genome shotgun (WGS) entry which is preliminary data.</text>
</comment>
<dbReference type="EMBL" id="JAPDDR010000001">
    <property type="protein sequence ID" value="MCW1912150.1"/>
    <property type="molecule type" value="Genomic_DNA"/>
</dbReference>
<gene>
    <name evidence="2" type="ORF">OJ996_01110</name>
</gene>
<name>A0ABT3FX44_9BACT</name>
<feature type="chain" id="PRO_5047411705" description="Lipoprotein" evidence="1">
    <location>
        <begin position="24"/>
        <end position="364"/>
    </location>
</feature>
<accession>A0ABT3FX44</accession>